<organism evidence="2 3">
    <name type="scientific">Mya arenaria</name>
    <name type="common">Soft-shell clam</name>
    <dbReference type="NCBI Taxonomy" id="6604"/>
    <lineage>
        <taxon>Eukaryota</taxon>
        <taxon>Metazoa</taxon>
        <taxon>Spiralia</taxon>
        <taxon>Lophotrochozoa</taxon>
        <taxon>Mollusca</taxon>
        <taxon>Bivalvia</taxon>
        <taxon>Autobranchia</taxon>
        <taxon>Heteroconchia</taxon>
        <taxon>Euheterodonta</taxon>
        <taxon>Imparidentia</taxon>
        <taxon>Neoheterodontei</taxon>
        <taxon>Myida</taxon>
        <taxon>Myoidea</taxon>
        <taxon>Myidae</taxon>
        <taxon>Mya</taxon>
    </lineage>
</organism>
<feature type="domain" description="DUF4097" evidence="1">
    <location>
        <begin position="222"/>
        <end position="409"/>
    </location>
</feature>
<dbReference type="Proteomes" id="UP001164746">
    <property type="component" value="Chromosome 14"/>
</dbReference>
<protein>
    <submittedName>
        <fullName evidence="2">F185A-like protein</fullName>
    </submittedName>
</protein>
<gene>
    <name evidence="2" type="ORF">MAR_010749</name>
</gene>
<evidence type="ECO:0000313" key="2">
    <source>
        <dbReference type="EMBL" id="WAR25045.1"/>
    </source>
</evidence>
<dbReference type="InterPro" id="IPR025164">
    <property type="entry name" value="Toastrack_DUF4097"/>
</dbReference>
<evidence type="ECO:0000313" key="3">
    <source>
        <dbReference type="Proteomes" id="UP001164746"/>
    </source>
</evidence>
<accession>A0ABY7FS38</accession>
<dbReference type="PANTHER" id="PTHR34094:SF1">
    <property type="entry name" value="PROTEIN FAM185A"/>
    <property type="match status" value="1"/>
</dbReference>
<dbReference type="Pfam" id="PF13349">
    <property type="entry name" value="DUF4097"/>
    <property type="match status" value="1"/>
</dbReference>
<reference evidence="2" key="1">
    <citation type="submission" date="2022-11" db="EMBL/GenBank/DDBJ databases">
        <title>Centuries of genome instability and evolution in soft-shell clam transmissible cancer (bioRxiv).</title>
        <authorList>
            <person name="Hart S.F.M."/>
            <person name="Yonemitsu M.A."/>
            <person name="Giersch R.M."/>
            <person name="Beal B.F."/>
            <person name="Arriagada G."/>
            <person name="Davis B.W."/>
            <person name="Ostrander E.A."/>
            <person name="Goff S.P."/>
            <person name="Metzger M.J."/>
        </authorList>
    </citation>
    <scope>NUCLEOTIDE SEQUENCE</scope>
    <source>
        <strain evidence="2">MELC-2E11</strain>
        <tissue evidence="2">Siphon/mantle</tissue>
    </source>
</reference>
<dbReference type="PANTHER" id="PTHR34094">
    <property type="match status" value="1"/>
</dbReference>
<keyword evidence="3" id="KW-1185">Reference proteome</keyword>
<sequence length="426" mass="46750">MNRDEGAFLSGIYNPLFAGLRKFGGKSRVSELRVSDSQASCSDDVHSEVDQIVSFVRVRPGRVHIFPVPYVGKVRAAVIIIHGYYPRSIFKNQLRQEQIESEVPDLGTVLESWYFDVQKHGQLIVSSPMDVHIRPIDPQKYPEMNKLFINVLYMGNDKIRLSELQNLTKQYIVNLDVKEFNTDVSVSCTNTGEACVEQMEGQNVHVKTHKGDCLLKNIKGFNINVETKEGNIVGRKVLQGNLRLTSVDGSITADRVQGQVVECAGRHGNIQVKDVYADKSHFHTHHGNICLGSCHGNTQVTLDIGDLTVGSLDGNLSVKVGRGDSVVAMSREGNINMETGTGDVCVKVAESQKGKVSLTGTSIDPGKVALNNMQIEKADNITSVTGTLANLDSGKKEVKVKTGKGRISLEYYSWLASLNIFKDASS</sequence>
<dbReference type="EMBL" id="CP111025">
    <property type="protein sequence ID" value="WAR25045.1"/>
    <property type="molecule type" value="Genomic_DNA"/>
</dbReference>
<evidence type="ECO:0000259" key="1">
    <source>
        <dbReference type="Pfam" id="PF13349"/>
    </source>
</evidence>
<name>A0ABY7FS38_MYAAR</name>
<proteinExistence type="predicted"/>